<evidence type="ECO:0000256" key="3">
    <source>
        <dbReference type="PROSITE-ProRule" id="PRU00339"/>
    </source>
</evidence>
<dbReference type="InterPro" id="IPR011990">
    <property type="entry name" value="TPR-like_helical_dom_sf"/>
</dbReference>
<name>A0A8A4TV14_SULCO</name>
<proteinExistence type="predicted"/>
<evidence type="ECO:0000256" key="1">
    <source>
        <dbReference type="ARBA" id="ARBA00022737"/>
    </source>
</evidence>
<organism evidence="4 5">
    <name type="scientific">Sulfidibacter corallicola</name>
    <dbReference type="NCBI Taxonomy" id="2818388"/>
    <lineage>
        <taxon>Bacteria</taxon>
        <taxon>Pseudomonadati</taxon>
        <taxon>Acidobacteriota</taxon>
        <taxon>Holophagae</taxon>
        <taxon>Acanthopleuribacterales</taxon>
        <taxon>Acanthopleuribacteraceae</taxon>
        <taxon>Sulfidibacter</taxon>
    </lineage>
</organism>
<dbReference type="SMART" id="SM00028">
    <property type="entry name" value="TPR"/>
    <property type="match status" value="5"/>
</dbReference>
<dbReference type="RefSeq" id="WP_237383062.1">
    <property type="nucleotide sequence ID" value="NZ_CP071793.1"/>
</dbReference>
<dbReference type="EMBL" id="CP071793">
    <property type="protein sequence ID" value="QTD52964.1"/>
    <property type="molecule type" value="Genomic_DNA"/>
</dbReference>
<evidence type="ECO:0000256" key="2">
    <source>
        <dbReference type="ARBA" id="ARBA00022803"/>
    </source>
</evidence>
<keyword evidence="1" id="KW-0677">Repeat</keyword>
<gene>
    <name evidence="4" type="ORF">J3U87_10900</name>
</gene>
<dbReference type="Proteomes" id="UP000663929">
    <property type="component" value="Chromosome"/>
</dbReference>
<feature type="repeat" description="TPR" evidence="3">
    <location>
        <begin position="569"/>
        <end position="602"/>
    </location>
</feature>
<evidence type="ECO:0000313" key="5">
    <source>
        <dbReference type="Proteomes" id="UP000663929"/>
    </source>
</evidence>
<keyword evidence="5" id="KW-1185">Reference proteome</keyword>
<accession>A0A8A4TV14</accession>
<dbReference type="Pfam" id="PF13181">
    <property type="entry name" value="TPR_8"/>
    <property type="match status" value="2"/>
</dbReference>
<dbReference type="Gene3D" id="1.25.40.10">
    <property type="entry name" value="Tetratricopeptide repeat domain"/>
    <property type="match status" value="2"/>
</dbReference>
<sequence>MRQALIDIPGLGLLRFWAALCLMSGFCSAWASPLVAAPMLAGPEVAVHEVREKVLGLLLKAEYARQLGDLDIAVAFAEEAVRMAPDSPEAVHQLLILGLERLEQGGPLETSDQASFLADLKSAMDRFPSDYRFPLMMGSLLVSEARWSEFTEAEDPELLLRRAITLLEPMEDAVNILLDAYFDLGRWFWSKQRFMDASRAFAWVCETDPNNTWAYYYAGQSFENTNQVRTALRHYQRFQRLRMEEAWPGKPPVDLNVAFLEALLEPAEDNVEELSMLGSNTRLLIQVALRFLRVERFQVALQVLEFLPWQERSHDYFRYHIHANMELGNYSFVSLRAMTALDDPSREHMKSLFLEHALEASFLLKEWAQVMELYREHQTEVEANPSWFLLAALAQVLSGEGDPLLQTLIASDPTNNYLRNMKEDIECLGALPIAVRNGMDHFLAREDWAGAMQLVNDFYPEYDLPDYLKENVAYTWILSGRPAKAFELYESLMVTQPNDVSIRNNFGYFLGDAGEQLPRAEALVRSALSEQPENSSYLDSLGWIQFKMGLLEEAEATLRQALELEPDDAEKLDHLGEVLMARGKHEEAFACWSKAMDISGSHFFRLLDKLDP</sequence>
<feature type="repeat" description="TPR" evidence="3">
    <location>
        <begin position="535"/>
        <end position="568"/>
    </location>
</feature>
<dbReference type="KEGG" id="scor:J3U87_10900"/>
<dbReference type="Pfam" id="PF13174">
    <property type="entry name" value="TPR_6"/>
    <property type="match status" value="1"/>
</dbReference>
<evidence type="ECO:0000313" key="4">
    <source>
        <dbReference type="EMBL" id="QTD52964.1"/>
    </source>
</evidence>
<dbReference type="PANTHER" id="PTHR45586:SF1">
    <property type="entry name" value="LIPOPOLYSACCHARIDE ASSEMBLY PROTEIN B"/>
    <property type="match status" value="1"/>
</dbReference>
<dbReference type="AlphaFoldDB" id="A0A8A4TV14"/>
<dbReference type="InterPro" id="IPR051012">
    <property type="entry name" value="CellSynth/LPSAsmb/PSIAsmb"/>
</dbReference>
<dbReference type="SUPFAM" id="SSF48452">
    <property type="entry name" value="TPR-like"/>
    <property type="match status" value="2"/>
</dbReference>
<keyword evidence="2 3" id="KW-0802">TPR repeat</keyword>
<dbReference type="PANTHER" id="PTHR45586">
    <property type="entry name" value="TPR REPEAT-CONTAINING PROTEIN PA4667"/>
    <property type="match status" value="1"/>
</dbReference>
<dbReference type="InterPro" id="IPR019734">
    <property type="entry name" value="TPR_rpt"/>
</dbReference>
<dbReference type="PROSITE" id="PS50005">
    <property type="entry name" value="TPR"/>
    <property type="match status" value="2"/>
</dbReference>
<protein>
    <submittedName>
        <fullName evidence="4">Tetratricopeptide repeat protein</fullName>
    </submittedName>
</protein>
<reference evidence="4" key="1">
    <citation type="submission" date="2021-03" db="EMBL/GenBank/DDBJ databases">
        <title>Acanthopleuribacteraceae sp. M133.</title>
        <authorList>
            <person name="Wang G."/>
        </authorList>
    </citation>
    <scope>NUCLEOTIDE SEQUENCE</scope>
    <source>
        <strain evidence="4">M133</strain>
    </source>
</reference>